<feature type="domain" description="Acyclic terpene utilisation N-terminal" evidence="1">
    <location>
        <begin position="5"/>
        <end position="484"/>
    </location>
</feature>
<dbReference type="AlphaFoldDB" id="A0A8K0TJQ1"/>
<sequence length="643" mass="67988">MAHHVRIGCYSAFWGDSASASRQLVEAEDAKLDYLVGDYLAEVTMGLLARASRSGKSKGPRPPGYIKEFLTLVLKPLLQTILDKNIKVITNAGGLDPVGLKELIEAFAVEAGESRRVKVAAVYGDDVLLQKDKLHQAGAITPFDPLNGAGPGEDLVSQGDELLSLNAYLGAEPIAKALADGANIIVTGRCVDSASIVGPLAFEYRWDFNRFDDPATLDRLAAASLAGHILECGAQTTGGNFTDWELSAGSGHGGWANMGYPIATFDGTGAFTISKPKNTGGLVTRHTVAEQMLYEVLDPENYILPDVVLDLSRVTLEQAATDVVRVSGARGKPPTEYLKCTAVRQNGYRVTADMLVFGADAGRKGTVLGEAIIRRCRDVAEGELSRAGKPADLTLLEPEIIIVGAEHSVPAAVANRTSREVVLRVTAKHPRPDVLSILAREVASFATSSAPGLAIFSAGRPKVSPNFSASSLLLRREGVTPMVQVGTGKPRPIPLATRGCGKIASSSSALAVRCSESKPPLAQPGSRGSVRLLDIAVGRSGDKGDSSNIAIIARDPTYYPYIRSQVTPDVMRATMQHVLKPDSIVTRYDVPGISAVNFVLTKSLGGGGLDSLTLDRQGKGYAQICLASIFVDVPAHVAADSKL</sequence>
<dbReference type="PANTHER" id="PTHR47708:SF2">
    <property type="entry name" value="SI:CH73-132F6.5"/>
    <property type="match status" value="1"/>
</dbReference>
<evidence type="ECO:0000313" key="3">
    <source>
        <dbReference type="EMBL" id="KAH7368449.1"/>
    </source>
</evidence>
<organism evidence="3 4">
    <name type="scientific">Plectosphaerella cucumerina</name>
    <dbReference type="NCBI Taxonomy" id="40658"/>
    <lineage>
        <taxon>Eukaryota</taxon>
        <taxon>Fungi</taxon>
        <taxon>Dikarya</taxon>
        <taxon>Ascomycota</taxon>
        <taxon>Pezizomycotina</taxon>
        <taxon>Sordariomycetes</taxon>
        <taxon>Hypocreomycetidae</taxon>
        <taxon>Glomerellales</taxon>
        <taxon>Plectosphaerellaceae</taxon>
        <taxon>Plectosphaerella</taxon>
    </lineage>
</organism>
<evidence type="ECO:0000259" key="1">
    <source>
        <dbReference type="Pfam" id="PF07287"/>
    </source>
</evidence>
<dbReference type="InterPro" id="IPR010839">
    <property type="entry name" value="AtuA_N"/>
</dbReference>
<evidence type="ECO:0000259" key="2">
    <source>
        <dbReference type="Pfam" id="PF23544"/>
    </source>
</evidence>
<dbReference type="Pfam" id="PF23544">
    <property type="entry name" value="AtuA_ferredoxin"/>
    <property type="match status" value="1"/>
</dbReference>
<dbReference type="Pfam" id="PF07287">
    <property type="entry name" value="AtuA"/>
    <property type="match status" value="1"/>
</dbReference>
<dbReference type="EMBL" id="JAGPXD010000002">
    <property type="protein sequence ID" value="KAH7368449.1"/>
    <property type="molecule type" value="Genomic_DNA"/>
</dbReference>
<dbReference type="InterPro" id="IPR056362">
    <property type="entry name" value="AtuA-like_ferredoxin_dom"/>
</dbReference>
<feature type="domain" description="AtuA-like ferredoxin-fold" evidence="2">
    <location>
        <begin position="530"/>
        <end position="626"/>
    </location>
</feature>
<evidence type="ECO:0000313" key="4">
    <source>
        <dbReference type="Proteomes" id="UP000813385"/>
    </source>
</evidence>
<dbReference type="OrthoDB" id="10265871at2759"/>
<accession>A0A8K0TJQ1</accession>
<name>A0A8K0TJQ1_9PEZI</name>
<gene>
    <name evidence="3" type="ORF">B0T11DRAFT_64286</name>
</gene>
<reference evidence="3" key="1">
    <citation type="journal article" date="2021" name="Nat. Commun.">
        <title>Genetic determinants of endophytism in the Arabidopsis root mycobiome.</title>
        <authorList>
            <person name="Mesny F."/>
            <person name="Miyauchi S."/>
            <person name="Thiergart T."/>
            <person name="Pickel B."/>
            <person name="Atanasova L."/>
            <person name="Karlsson M."/>
            <person name="Huettel B."/>
            <person name="Barry K.W."/>
            <person name="Haridas S."/>
            <person name="Chen C."/>
            <person name="Bauer D."/>
            <person name="Andreopoulos W."/>
            <person name="Pangilinan J."/>
            <person name="LaButti K."/>
            <person name="Riley R."/>
            <person name="Lipzen A."/>
            <person name="Clum A."/>
            <person name="Drula E."/>
            <person name="Henrissat B."/>
            <person name="Kohler A."/>
            <person name="Grigoriev I.V."/>
            <person name="Martin F.M."/>
            <person name="Hacquard S."/>
        </authorList>
    </citation>
    <scope>NUCLEOTIDE SEQUENCE</scope>
    <source>
        <strain evidence="3">MPI-CAGE-AT-0016</strain>
    </source>
</reference>
<proteinExistence type="predicted"/>
<evidence type="ECO:0008006" key="5">
    <source>
        <dbReference type="Google" id="ProtNLM"/>
    </source>
</evidence>
<comment type="caution">
    <text evidence="3">The sequence shown here is derived from an EMBL/GenBank/DDBJ whole genome shotgun (WGS) entry which is preliminary data.</text>
</comment>
<protein>
    <recommendedName>
        <fullName evidence="5">DUF1446 domain-containing protein</fullName>
    </recommendedName>
</protein>
<dbReference type="Proteomes" id="UP000813385">
    <property type="component" value="Unassembled WGS sequence"/>
</dbReference>
<keyword evidence="4" id="KW-1185">Reference proteome</keyword>
<dbReference type="PANTHER" id="PTHR47708">
    <property type="match status" value="1"/>
</dbReference>